<dbReference type="CDD" id="cd00093">
    <property type="entry name" value="HTH_XRE"/>
    <property type="match status" value="1"/>
</dbReference>
<dbReference type="NCBIfam" id="TIGR03830">
    <property type="entry name" value="CxxCG_CxxCG_HTH"/>
    <property type="match status" value="1"/>
</dbReference>
<gene>
    <name evidence="2" type="ORF">BMT55_09765</name>
</gene>
<name>A0ABX4XLQ6_9LIST</name>
<feature type="domain" description="HTH cro/C1-type" evidence="1">
    <location>
        <begin position="76"/>
        <end position="107"/>
    </location>
</feature>
<evidence type="ECO:0000259" key="1">
    <source>
        <dbReference type="PROSITE" id="PS50943"/>
    </source>
</evidence>
<dbReference type="Proteomes" id="UP000236500">
    <property type="component" value="Unassembled WGS sequence"/>
</dbReference>
<evidence type="ECO:0000313" key="2">
    <source>
        <dbReference type="EMBL" id="PNP91982.1"/>
    </source>
</evidence>
<dbReference type="InterPro" id="IPR022452">
    <property type="entry name" value="MqsA"/>
</dbReference>
<dbReference type="RefSeq" id="WP_052165074.1">
    <property type="nucleotide sequence ID" value="NZ_BJEY01000005.1"/>
</dbReference>
<dbReference type="Gene3D" id="1.10.260.40">
    <property type="entry name" value="lambda repressor-like DNA-binding domains"/>
    <property type="match status" value="1"/>
</dbReference>
<dbReference type="PROSITE" id="PS50943">
    <property type="entry name" value="HTH_CROC1"/>
    <property type="match status" value="1"/>
</dbReference>
<protein>
    <recommendedName>
        <fullName evidence="1">HTH cro/C1-type domain-containing protein</fullName>
    </recommendedName>
</protein>
<organism evidence="2 3">
    <name type="scientific">Listeria newyorkensis</name>
    <dbReference type="NCBI Taxonomy" id="1497681"/>
    <lineage>
        <taxon>Bacteria</taxon>
        <taxon>Bacillati</taxon>
        <taxon>Bacillota</taxon>
        <taxon>Bacilli</taxon>
        <taxon>Bacillales</taxon>
        <taxon>Listeriaceae</taxon>
        <taxon>Listeria</taxon>
    </lineage>
</organism>
<accession>A0ABX4XLQ6</accession>
<keyword evidence="3" id="KW-1185">Reference proteome</keyword>
<dbReference type="InterPro" id="IPR010982">
    <property type="entry name" value="Lambda_DNA-bd_dom_sf"/>
</dbReference>
<sequence>MKKIFCINCYEESKHDEKFVAEIVNVRGLDLEVEHRYLECTICGELMEDPSNLDYNYIIDFKEYRRVKGLLQPEEIKMIREMYNMSQRDFADVLGMSHATLCRYEGGALQTEHHNSTFILATTPNALHKLVYMKFQATGNEKYENMLENIARVAGDIHNLSSNKSDHLELERMRGELLGYTNKFSKTQSIGTHVTKLLSGKHIKIHEDRRKVMSNFKGESGWKV</sequence>
<reference evidence="2 3" key="1">
    <citation type="submission" date="2016-11" db="EMBL/GenBank/DDBJ databases">
        <title>Whole Genome Sequence of Listeria newyorkensis.</title>
        <authorList>
            <person name="Frink S."/>
            <person name="Morales C."/>
            <person name="Kiang D."/>
        </authorList>
    </citation>
    <scope>NUCLEOTIDE SEQUENCE [LARGE SCALE GENOMIC DNA]</scope>
    <source>
        <strain evidence="2 3">F1604011-044</strain>
    </source>
</reference>
<dbReference type="EMBL" id="MPDH01000010">
    <property type="protein sequence ID" value="PNP91982.1"/>
    <property type="molecule type" value="Genomic_DNA"/>
</dbReference>
<dbReference type="Pfam" id="PF01381">
    <property type="entry name" value="HTH_3"/>
    <property type="match status" value="1"/>
</dbReference>
<proteinExistence type="predicted"/>
<evidence type="ECO:0000313" key="3">
    <source>
        <dbReference type="Proteomes" id="UP000236500"/>
    </source>
</evidence>
<dbReference type="InterPro" id="IPR001387">
    <property type="entry name" value="Cro/C1-type_HTH"/>
</dbReference>
<comment type="caution">
    <text evidence="2">The sequence shown here is derived from an EMBL/GenBank/DDBJ whole genome shotgun (WGS) entry which is preliminary data.</text>
</comment>
<dbReference type="SUPFAM" id="SSF47413">
    <property type="entry name" value="lambda repressor-like DNA-binding domains"/>
    <property type="match status" value="1"/>
</dbReference>